<dbReference type="GeneID" id="70292754"/>
<comment type="caution">
    <text evidence="3">The sequence shown here is derived from an EMBL/GenBank/DDBJ whole genome shotgun (WGS) entry which is preliminary data.</text>
</comment>
<evidence type="ECO:0000256" key="2">
    <source>
        <dbReference type="SAM" id="SignalP"/>
    </source>
</evidence>
<name>A0A9P7ZX91_9HYPO</name>
<organism evidence="3 4">
    <name type="scientific">Emericellopsis atlantica</name>
    <dbReference type="NCBI Taxonomy" id="2614577"/>
    <lineage>
        <taxon>Eukaryota</taxon>
        <taxon>Fungi</taxon>
        <taxon>Dikarya</taxon>
        <taxon>Ascomycota</taxon>
        <taxon>Pezizomycotina</taxon>
        <taxon>Sordariomycetes</taxon>
        <taxon>Hypocreomycetidae</taxon>
        <taxon>Hypocreales</taxon>
        <taxon>Bionectriaceae</taxon>
        <taxon>Emericellopsis</taxon>
    </lineage>
</organism>
<sequence length="332" mass="35822">MPPANHVVLASGAAVAVSVAVAAAVAIYESPEVRRYAEDVRRKIAVALYSMGDGINPPQSEPLFNRPEDMHGFLQSSAEPGVDADEETRRRQREELLYWNAQRLKREQEKQEVEDEEKSRHDSDTFDGFLVRDATGEEGSFVYKTGADTGLHHDGMRQRGQPQASLYANPFADENGIGSEEMDDSHIAPTKDEMEDLYSATTADEPRTPAPESVVDVASSRSETVDAEYPTAGQDDGAYASIQAWAQNSSHDLYSPMPSTPAPASEPELASDDGQLTPTDSMSVIDGAEGIEDRSQDGVLSESDGMMTPSSWSEVGSVISESDAPVPAPAQP</sequence>
<feature type="region of interest" description="Disordered" evidence="1">
    <location>
        <begin position="173"/>
        <end position="332"/>
    </location>
</feature>
<dbReference type="Proteomes" id="UP000887229">
    <property type="component" value="Unassembled WGS sequence"/>
</dbReference>
<evidence type="ECO:0000256" key="1">
    <source>
        <dbReference type="SAM" id="MobiDB-lite"/>
    </source>
</evidence>
<evidence type="ECO:0000313" key="3">
    <source>
        <dbReference type="EMBL" id="KAG9259237.1"/>
    </source>
</evidence>
<reference evidence="3" key="1">
    <citation type="journal article" date="2021" name="IMA Fungus">
        <title>Genomic characterization of three marine fungi, including Emericellopsis atlantica sp. nov. with signatures of a generalist lifestyle and marine biomass degradation.</title>
        <authorList>
            <person name="Hagestad O.C."/>
            <person name="Hou L."/>
            <person name="Andersen J.H."/>
            <person name="Hansen E.H."/>
            <person name="Altermark B."/>
            <person name="Li C."/>
            <person name="Kuhnert E."/>
            <person name="Cox R.J."/>
            <person name="Crous P.W."/>
            <person name="Spatafora J.W."/>
            <person name="Lail K."/>
            <person name="Amirebrahimi M."/>
            <person name="Lipzen A."/>
            <person name="Pangilinan J."/>
            <person name="Andreopoulos W."/>
            <person name="Hayes R.D."/>
            <person name="Ng V."/>
            <person name="Grigoriev I.V."/>
            <person name="Jackson S.A."/>
            <person name="Sutton T.D.S."/>
            <person name="Dobson A.D.W."/>
            <person name="Rama T."/>
        </authorList>
    </citation>
    <scope>NUCLEOTIDE SEQUENCE</scope>
    <source>
        <strain evidence="3">TS7</strain>
    </source>
</reference>
<keyword evidence="2" id="KW-0732">Signal</keyword>
<proteinExistence type="predicted"/>
<gene>
    <name evidence="3" type="ORF">F5Z01DRAFT_632307</name>
</gene>
<keyword evidence="4" id="KW-1185">Reference proteome</keyword>
<dbReference type="EMBL" id="MU251242">
    <property type="protein sequence ID" value="KAG9259237.1"/>
    <property type="molecule type" value="Genomic_DNA"/>
</dbReference>
<dbReference type="RefSeq" id="XP_046123161.1">
    <property type="nucleotide sequence ID" value="XM_046261851.1"/>
</dbReference>
<dbReference type="AlphaFoldDB" id="A0A9P7ZX91"/>
<feature type="chain" id="PRO_5040493956" evidence="2">
    <location>
        <begin position="25"/>
        <end position="332"/>
    </location>
</feature>
<dbReference type="OrthoDB" id="3926760at2759"/>
<feature type="signal peptide" evidence="2">
    <location>
        <begin position="1"/>
        <end position="24"/>
    </location>
</feature>
<accession>A0A9P7ZX91</accession>
<protein>
    <submittedName>
        <fullName evidence="3">Uncharacterized protein</fullName>
    </submittedName>
</protein>
<evidence type="ECO:0000313" key="4">
    <source>
        <dbReference type="Proteomes" id="UP000887229"/>
    </source>
</evidence>